<feature type="region of interest" description="Disordered" evidence="1">
    <location>
        <begin position="1"/>
        <end position="60"/>
    </location>
</feature>
<feature type="compositionally biased region" description="Basic and acidic residues" evidence="1">
    <location>
        <begin position="156"/>
        <end position="184"/>
    </location>
</feature>
<proteinExistence type="predicted"/>
<keyword evidence="4" id="KW-1185">Reference proteome</keyword>
<dbReference type="InterPro" id="IPR048874">
    <property type="entry name" value="Ribosomal_bL31m_N"/>
</dbReference>
<name>A0AAN9UX21_9PEZI</name>
<dbReference type="Pfam" id="PF21492">
    <property type="entry name" value="bL31_N"/>
    <property type="match status" value="1"/>
</dbReference>
<dbReference type="AlphaFoldDB" id="A0AAN9UX21"/>
<sequence length="254" mass="27310">MAARHFPSGILPRRPSITTTGSIPTPTPAHPRPAAHTQQQSRAFSQTPARHADIIRRPRRPYQFTQLVQLSDGSTYTQRTSSPLALYRSTKDTRNHILWQPSEKSLRNVEVDEAGKLAAFRGRFGTGWDADAKPAAGEGDGAGAEGEDGEAGEGGKVQEKSRTETEGGRWDRKGRLAERREKQARNNALRAQGKDGKEDGEEGAAAAAAGTTAAGGEKEAAKESTGDALGDLISGYVRESDLIKEKAIPTKKKK</sequence>
<gene>
    <name evidence="3" type="ORF">SLS62_002961</name>
</gene>
<evidence type="ECO:0000313" key="4">
    <source>
        <dbReference type="Proteomes" id="UP001320420"/>
    </source>
</evidence>
<dbReference type="Gene3D" id="6.20.130.10">
    <property type="match status" value="1"/>
</dbReference>
<evidence type="ECO:0000313" key="3">
    <source>
        <dbReference type="EMBL" id="KAK7755146.1"/>
    </source>
</evidence>
<reference evidence="3 4" key="1">
    <citation type="submission" date="2024-02" db="EMBL/GenBank/DDBJ databases">
        <title>De novo assembly and annotation of 12 fungi associated with fruit tree decline syndrome in Ontario, Canada.</title>
        <authorList>
            <person name="Sulman M."/>
            <person name="Ellouze W."/>
            <person name="Ilyukhin E."/>
        </authorList>
    </citation>
    <scope>NUCLEOTIDE SEQUENCE [LARGE SCALE GENOMIC DNA]</scope>
    <source>
        <strain evidence="3 4">M11/M66-122</strain>
    </source>
</reference>
<accession>A0AAN9UX21</accession>
<dbReference type="InterPro" id="IPR034600">
    <property type="entry name" value="Ribosomal_bL31m"/>
</dbReference>
<evidence type="ECO:0000259" key="2">
    <source>
        <dbReference type="Pfam" id="PF21492"/>
    </source>
</evidence>
<comment type="caution">
    <text evidence="3">The sequence shown here is derived from an EMBL/GenBank/DDBJ whole genome shotgun (WGS) entry which is preliminary data.</text>
</comment>
<protein>
    <recommendedName>
        <fullName evidence="2">Ribosomal protein bL31m N-terminal domain-containing protein</fullName>
    </recommendedName>
</protein>
<feature type="compositionally biased region" description="Low complexity" evidence="1">
    <location>
        <begin position="15"/>
        <end position="24"/>
    </location>
</feature>
<dbReference type="GO" id="GO:0032543">
    <property type="term" value="P:mitochondrial translation"/>
    <property type="evidence" value="ECO:0007669"/>
    <property type="project" value="InterPro"/>
</dbReference>
<organism evidence="3 4">
    <name type="scientific">Diatrype stigma</name>
    <dbReference type="NCBI Taxonomy" id="117547"/>
    <lineage>
        <taxon>Eukaryota</taxon>
        <taxon>Fungi</taxon>
        <taxon>Dikarya</taxon>
        <taxon>Ascomycota</taxon>
        <taxon>Pezizomycotina</taxon>
        <taxon>Sordariomycetes</taxon>
        <taxon>Xylariomycetidae</taxon>
        <taxon>Xylariales</taxon>
        <taxon>Diatrypaceae</taxon>
        <taxon>Diatrype</taxon>
    </lineage>
</organism>
<dbReference type="PANTHER" id="PTHR28174:SF1">
    <property type="entry name" value="LARGE RIBOSOMAL SUBUNIT PROTEIN BL31M"/>
    <property type="match status" value="1"/>
</dbReference>
<feature type="domain" description="Ribosomal protein bL31m N-terminal" evidence="2">
    <location>
        <begin position="57"/>
        <end position="102"/>
    </location>
</feature>
<feature type="compositionally biased region" description="Basic and acidic residues" evidence="1">
    <location>
        <begin position="216"/>
        <end position="225"/>
    </location>
</feature>
<feature type="compositionally biased region" description="Low complexity" evidence="1">
    <location>
        <begin position="203"/>
        <end position="215"/>
    </location>
</feature>
<evidence type="ECO:0000256" key="1">
    <source>
        <dbReference type="SAM" id="MobiDB-lite"/>
    </source>
</evidence>
<dbReference type="PANTHER" id="PTHR28174">
    <property type="entry name" value="54S RIBOSOMAL PROTEIN L36, MITOCHONDRIAL"/>
    <property type="match status" value="1"/>
</dbReference>
<dbReference type="EMBL" id="JAKJXP020000015">
    <property type="protein sequence ID" value="KAK7755146.1"/>
    <property type="molecule type" value="Genomic_DNA"/>
</dbReference>
<dbReference type="Proteomes" id="UP001320420">
    <property type="component" value="Unassembled WGS sequence"/>
</dbReference>
<dbReference type="GO" id="GO:0005762">
    <property type="term" value="C:mitochondrial large ribosomal subunit"/>
    <property type="evidence" value="ECO:0007669"/>
    <property type="project" value="InterPro"/>
</dbReference>
<feature type="region of interest" description="Disordered" evidence="1">
    <location>
        <begin position="126"/>
        <end position="229"/>
    </location>
</feature>
<dbReference type="GO" id="GO:0003735">
    <property type="term" value="F:structural constituent of ribosome"/>
    <property type="evidence" value="ECO:0007669"/>
    <property type="project" value="InterPro"/>
</dbReference>